<dbReference type="FunFam" id="3.30.300.70:FF:000001">
    <property type="entry name" value="Ribosome maturation factor RimP"/>
    <property type="match status" value="1"/>
</dbReference>
<dbReference type="Pfam" id="PF17384">
    <property type="entry name" value="DUF150_C"/>
    <property type="match status" value="1"/>
</dbReference>
<protein>
    <recommendedName>
        <fullName evidence="3">Ribosome maturation factor RimP</fullName>
    </recommendedName>
</protein>
<dbReference type="GO" id="GO:0000028">
    <property type="term" value="P:ribosomal small subunit assembly"/>
    <property type="evidence" value="ECO:0007669"/>
    <property type="project" value="TreeGrafter"/>
</dbReference>
<gene>
    <name evidence="3" type="primary">rimP</name>
    <name evidence="6" type="ORF">SAMN06264849_10397</name>
</gene>
<evidence type="ECO:0000256" key="2">
    <source>
        <dbReference type="ARBA" id="ARBA00022517"/>
    </source>
</evidence>
<keyword evidence="1 3" id="KW-0963">Cytoplasm</keyword>
<dbReference type="HAMAP" id="MF_01077">
    <property type="entry name" value="RimP"/>
    <property type="match status" value="1"/>
</dbReference>
<evidence type="ECO:0000256" key="1">
    <source>
        <dbReference type="ARBA" id="ARBA00022490"/>
    </source>
</evidence>
<reference evidence="6 7" key="1">
    <citation type="submission" date="2017-05" db="EMBL/GenBank/DDBJ databases">
        <authorList>
            <person name="Varghese N."/>
            <person name="Submissions S."/>
        </authorList>
    </citation>
    <scope>NUCLEOTIDE SEQUENCE [LARGE SCALE GENOMIC DNA]</scope>
    <source>
        <strain evidence="6 7">DSM 45474</strain>
    </source>
</reference>
<dbReference type="InterPro" id="IPR036847">
    <property type="entry name" value="RimP_C_sf"/>
</dbReference>
<dbReference type="PANTHER" id="PTHR33867:SF1">
    <property type="entry name" value="RIBOSOME MATURATION FACTOR RIMP"/>
    <property type="match status" value="1"/>
</dbReference>
<dbReference type="GO" id="GO:0006412">
    <property type="term" value="P:translation"/>
    <property type="evidence" value="ECO:0007669"/>
    <property type="project" value="TreeGrafter"/>
</dbReference>
<dbReference type="NCBIfam" id="NF000928">
    <property type="entry name" value="PRK00092.1-2"/>
    <property type="match status" value="1"/>
</dbReference>
<dbReference type="PANTHER" id="PTHR33867">
    <property type="entry name" value="RIBOSOME MATURATION FACTOR RIMP"/>
    <property type="match status" value="1"/>
</dbReference>
<accession>A0A521C2I1</accession>
<dbReference type="InterPro" id="IPR028998">
    <property type="entry name" value="RimP_C"/>
</dbReference>
<dbReference type="Gene3D" id="3.30.300.70">
    <property type="entry name" value="RimP-like superfamily, N-terminal"/>
    <property type="match status" value="1"/>
</dbReference>
<dbReference type="GO" id="GO:0005829">
    <property type="term" value="C:cytosol"/>
    <property type="evidence" value="ECO:0007669"/>
    <property type="project" value="TreeGrafter"/>
</dbReference>
<dbReference type="SUPFAM" id="SSF74942">
    <property type="entry name" value="YhbC-like, C-terminal domain"/>
    <property type="match status" value="1"/>
</dbReference>
<organism evidence="6 7">
    <name type="scientific">Melghirimyces algeriensis</name>
    <dbReference type="NCBI Taxonomy" id="910412"/>
    <lineage>
        <taxon>Bacteria</taxon>
        <taxon>Bacillati</taxon>
        <taxon>Bacillota</taxon>
        <taxon>Bacilli</taxon>
        <taxon>Bacillales</taxon>
        <taxon>Thermoactinomycetaceae</taxon>
        <taxon>Melghirimyces</taxon>
    </lineage>
</organism>
<dbReference type="RefSeq" id="WP_142504863.1">
    <property type="nucleotide sequence ID" value="NZ_FXTI01000003.1"/>
</dbReference>
<evidence type="ECO:0000259" key="4">
    <source>
        <dbReference type="Pfam" id="PF02576"/>
    </source>
</evidence>
<dbReference type="InterPro" id="IPR028989">
    <property type="entry name" value="RimP_N"/>
</dbReference>
<comment type="function">
    <text evidence="3">Required for maturation of 30S ribosomal subunits.</text>
</comment>
<comment type="subcellular location">
    <subcellularLocation>
        <location evidence="3">Cytoplasm</location>
    </subcellularLocation>
</comment>
<evidence type="ECO:0000256" key="3">
    <source>
        <dbReference type="HAMAP-Rule" id="MF_01077"/>
    </source>
</evidence>
<proteinExistence type="inferred from homology"/>
<dbReference type="AlphaFoldDB" id="A0A521C2I1"/>
<comment type="similarity">
    <text evidence="3">Belongs to the RimP family.</text>
</comment>
<evidence type="ECO:0000313" key="6">
    <source>
        <dbReference type="EMBL" id="SMO53686.1"/>
    </source>
</evidence>
<name>A0A521C2I1_9BACL</name>
<dbReference type="CDD" id="cd01734">
    <property type="entry name" value="YlxS_C"/>
    <property type="match status" value="1"/>
</dbReference>
<keyword evidence="7" id="KW-1185">Reference proteome</keyword>
<dbReference type="InterPro" id="IPR003728">
    <property type="entry name" value="Ribosome_maturation_RimP"/>
</dbReference>
<dbReference type="Gene3D" id="2.30.30.180">
    <property type="entry name" value="Ribosome maturation factor RimP, C-terminal domain"/>
    <property type="match status" value="1"/>
</dbReference>
<feature type="domain" description="Ribosome maturation factor RimP N-terminal" evidence="4">
    <location>
        <begin position="12"/>
        <end position="85"/>
    </location>
</feature>
<evidence type="ECO:0000259" key="5">
    <source>
        <dbReference type="Pfam" id="PF17384"/>
    </source>
</evidence>
<evidence type="ECO:0000313" key="7">
    <source>
        <dbReference type="Proteomes" id="UP000315636"/>
    </source>
</evidence>
<sequence length="159" mass="18096">MSRNVIDAVEQLVEPILETEGLELYDTEYKKEGKNRFLRIYIDRPEGKVDLDDCSRVSEQISAELDRVNPVSGQYYLEVSSPGAERPLKKPLHFERAIGKRVFLTTYESIQGRKKFEGLLTQYTPESLMIELEDDSVEIPPDKVAKARLAVAFQSKGGE</sequence>
<dbReference type="SUPFAM" id="SSF75420">
    <property type="entry name" value="YhbC-like, N-terminal domain"/>
    <property type="match status" value="1"/>
</dbReference>
<feature type="domain" description="Ribosome maturation factor RimP C-terminal" evidence="5">
    <location>
        <begin position="88"/>
        <end position="153"/>
    </location>
</feature>
<dbReference type="InterPro" id="IPR035956">
    <property type="entry name" value="RimP_N_sf"/>
</dbReference>
<dbReference type="OrthoDB" id="9805006at2"/>
<keyword evidence="2 3" id="KW-0690">Ribosome biogenesis</keyword>
<dbReference type="Pfam" id="PF02576">
    <property type="entry name" value="RimP_N"/>
    <property type="match status" value="1"/>
</dbReference>
<dbReference type="Proteomes" id="UP000315636">
    <property type="component" value="Unassembled WGS sequence"/>
</dbReference>
<dbReference type="EMBL" id="FXTI01000003">
    <property type="protein sequence ID" value="SMO53686.1"/>
    <property type="molecule type" value="Genomic_DNA"/>
</dbReference>